<dbReference type="Pfam" id="PF13606">
    <property type="entry name" value="Ank_3"/>
    <property type="match status" value="1"/>
</dbReference>
<evidence type="ECO:0000256" key="3">
    <source>
        <dbReference type="PROSITE-ProRule" id="PRU00023"/>
    </source>
</evidence>
<dbReference type="InterPro" id="IPR036770">
    <property type="entry name" value="Ankyrin_rpt-contain_sf"/>
</dbReference>
<dbReference type="SUPFAM" id="SSF48403">
    <property type="entry name" value="Ankyrin repeat"/>
    <property type="match status" value="1"/>
</dbReference>
<dbReference type="EMBL" id="RQFP01000001">
    <property type="protein sequence ID" value="TGK96551.1"/>
    <property type="molecule type" value="Genomic_DNA"/>
</dbReference>
<keyword evidence="2 3" id="KW-0040">ANK repeat</keyword>
<dbReference type="Gene3D" id="1.25.40.20">
    <property type="entry name" value="Ankyrin repeat-containing domain"/>
    <property type="match status" value="1"/>
</dbReference>
<dbReference type="OrthoDB" id="346006at2"/>
<sequence>MRFNQKNQILSVLTLFSFVYLSCSSLQSVIQSRDVSKITAYLSETPKSSLEEFDGDCKSPLMIAVETDQPEIVKLLLDKGADPNLRAPSCFVADSMPLLSGHHLGQTAIFYTKSVPVANLLLKAGADINLGKTIIYDNYYRTASYRTPLVQAIIAGNLSLVEFLIQNKANVHWYSAGLQNTYLSWNRIENNSDPSIFLGIKKALLDAGAKEKKELSPDEFEKTKSKTYTHYRHIPTGEIYEFKPHSSNLVPVILTWKNKPTLLPLKNRQPIIEYHLTEFQWLESKENVYEWYAREANRENMIGQ</sequence>
<evidence type="ECO:0000313" key="4">
    <source>
        <dbReference type="EMBL" id="TGK96551.1"/>
    </source>
</evidence>
<proteinExistence type="predicted"/>
<evidence type="ECO:0000313" key="5">
    <source>
        <dbReference type="Proteomes" id="UP000297891"/>
    </source>
</evidence>
<dbReference type="SMART" id="SM00248">
    <property type="entry name" value="ANK"/>
    <property type="match status" value="3"/>
</dbReference>
<organism evidence="4 5">
    <name type="scientific">Leptospira brenneri</name>
    <dbReference type="NCBI Taxonomy" id="2023182"/>
    <lineage>
        <taxon>Bacteria</taxon>
        <taxon>Pseudomonadati</taxon>
        <taxon>Spirochaetota</taxon>
        <taxon>Spirochaetia</taxon>
        <taxon>Leptospirales</taxon>
        <taxon>Leptospiraceae</taxon>
        <taxon>Leptospira</taxon>
    </lineage>
</organism>
<dbReference type="Proteomes" id="UP000297891">
    <property type="component" value="Unassembled WGS sequence"/>
</dbReference>
<dbReference type="AlphaFoldDB" id="A0A2M9Y4W5"/>
<dbReference type="PANTHER" id="PTHR24189">
    <property type="entry name" value="MYOTROPHIN"/>
    <property type="match status" value="1"/>
</dbReference>
<comment type="caution">
    <text evidence="4">The sequence shown here is derived from an EMBL/GenBank/DDBJ whole genome shotgun (WGS) entry which is preliminary data.</text>
</comment>
<gene>
    <name evidence="4" type="ORF">EHQ30_08115</name>
</gene>
<reference evidence="4" key="1">
    <citation type="journal article" date="2019" name="PLoS Negl. Trop. Dis.">
        <title>Revisiting the worldwide diversity of Leptospira species in the environment.</title>
        <authorList>
            <person name="Vincent A.T."/>
            <person name="Schiettekatte O."/>
            <person name="Bourhy P."/>
            <person name="Veyrier F.J."/>
            <person name="Picardeau M."/>
        </authorList>
    </citation>
    <scope>NUCLEOTIDE SEQUENCE [LARGE SCALE GENOMIC DNA]</scope>
    <source>
        <strain evidence="4">201800277</strain>
    </source>
</reference>
<dbReference type="InterPro" id="IPR050745">
    <property type="entry name" value="Multifunctional_regulatory"/>
</dbReference>
<evidence type="ECO:0000256" key="2">
    <source>
        <dbReference type="ARBA" id="ARBA00023043"/>
    </source>
</evidence>
<feature type="repeat" description="ANK" evidence="3">
    <location>
        <begin position="56"/>
        <end position="88"/>
    </location>
</feature>
<dbReference type="RefSeq" id="WP_100789729.1">
    <property type="nucleotide sequence ID" value="NZ_NPDQ01000002.1"/>
</dbReference>
<dbReference type="PROSITE" id="PS50088">
    <property type="entry name" value="ANK_REPEAT"/>
    <property type="match status" value="2"/>
</dbReference>
<dbReference type="Pfam" id="PF00023">
    <property type="entry name" value="Ank"/>
    <property type="match status" value="1"/>
</dbReference>
<accession>A0A2M9Y4W5</accession>
<protein>
    <submittedName>
        <fullName evidence="4">Ankyrin repeat domain-containing protein</fullName>
    </submittedName>
</protein>
<dbReference type="InterPro" id="IPR002110">
    <property type="entry name" value="Ankyrin_rpt"/>
</dbReference>
<keyword evidence="1" id="KW-0677">Repeat</keyword>
<dbReference type="PROSITE" id="PS50297">
    <property type="entry name" value="ANK_REP_REGION"/>
    <property type="match status" value="1"/>
</dbReference>
<keyword evidence="5" id="KW-1185">Reference proteome</keyword>
<feature type="repeat" description="ANK" evidence="3">
    <location>
        <begin position="144"/>
        <end position="176"/>
    </location>
</feature>
<name>A0A2M9Y4W5_9LEPT</name>
<evidence type="ECO:0000256" key="1">
    <source>
        <dbReference type="ARBA" id="ARBA00022737"/>
    </source>
</evidence>
<dbReference type="PANTHER" id="PTHR24189:SF50">
    <property type="entry name" value="ANKYRIN REPEAT AND SOCS BOX PROTEIN 2"/>
    <property type="match status" value="1"/>
</dbReference>